<dbReference type="AlphaFoldDB" id="A0AAF0EUI2"/>
<gene>
    <name evidence="2" type="ORF">MNAN1_003710</name>
</gene>
<keyword evidence="3" id="KW-1185">Reference proteome</keyword>
<dbReference type="PRINTS" id="PR00853">
    <property type="entry name" value="XPGRADSUPER"/>
</dbReference>
<dbReference type="InterPro" id="IPR006085">
    <property type="entry name" value="XPG_DNA_repair_N"/>
</dbReference>
<organism evidence="2 3">
    <name type="scientific">Malassezia nana</name>
    <dbReference type="NCBI Taxonomy" id="180528"/>
    <lineage>
        <taxon>Eukaryota</taxon>
        <taxon>Fungi</taxon>
        <taxon>Dikarya</taxon>
        <taxon>Basidiomycota</taxon>
        <taxon>Ustilaginomycotina</taxon>
        <taxon>Malasseziomycetes</taxon>
        <taxon>Malasseziales</taxon>
        <taxon>Malasseziaceae</taxon>
        <taxon>Malassezia</taxon>
    </lineage>
</organism>
<reference evidence="2" key="1">
    <citation type="submission" date="2023-03" db="EMBL/GenBank/DDBJ databases">
        <title>Mating type loci evolution in Malassezia.</title>
        <authorList>
            <person name="Coelho M.A."/>
        </authorList>
    </citation>
    <scope>NUCLEOTIDE SEQUENCE</scope>
    <source>
        <strain evidence="2">CBS 9557</strain>
    </source>
</reference>
<sequence>MGVPGLWRELDTYATDTTLADVAWDHWERTAQPFRLGIDATSWLYHARKSRGGAEPELRLLFFRLVRLLALPVTPVFVLDGNARPAIKRGVPVQGGAHPLEAPFQGLVRAFGFAHWRAPGEAEAELAWLSAHAYLDGVLTHDVDALAFGAHVVLRPRMGEQDAVAVLKARACPYDADALVLVALLAGGDYDAQGGHGATLTSAFRAHFAASTPPAVLDQHDASWDAALDQWRERVAHELATNANKHLRRRQPALAARLQATAFLGDARARARIYAYVWPRKSERMPQRAQLERLVMQRGRMALDVMAREAQALFAWAPATVLARFERLVWPGAYIRHTMAAQAAHPDPRDMVVTLEPPPVVLQRRQRRGSGEEVRIRYRVQPFVQNVCEALGLPVRSAPTACMWVRSAFLALPQEASEDEVQLVAVRLREVVVLDDTSTESIVQ</sequence>
<dbReference type="Pfam" id="PF00867">
    <property type="entry name" value="XPG_I"/>
    <property type="match status" value="1"/>
</dbReference>
<dbReference type="Proteomes" id="UP001213623">
    <property type="component" value="Chromosome 7"/>
</dbReference>
<dbReference type="InterPro" id="IPR029060">
    <property type="entry name" value="PIN-like_dom_sf"/>
</dbReference>
<proteinExistence type="predicted"/>
<dbReference type="PANTHER" id="PTHR11081">
    <property type="entry name" value="FLAP ENDONUCLEASE FAMILY MEMBER"/>
    <property type="match status" value="1"/>
</dbReference>
<dbReference type="Pfam" id="PF00752">
    <property type="entry name" value="XPG_N"/>
    <property type="match status" value="1"/>
</dbReference>
<protein>
    <recommendedName>
        <fullName evidence="1">XPG-I domain-containing protein</fullName>
    </recommendedName>
</protein>
<feature type="domain" description="XPG-I" evidence="1">
    <location>
        <begin position="109"/>
        <end position="187"/>
    </location>
</feature>
<accession>A0AAF0EUI2</accession>
<dbReference type="GO" id="GO:0006974">
    <property type="term" value="P:DNA damage response"/>
    <property type="evidence" value="ECO:0007669"/>
    <property type="project" value="UniProtKB-ARBA"/>
</dbReference>
<dbReference type="CDD" id="cd09870">
    <property type="entry name" value="PIN_YEN1"/>
    <property type="match status" value="1"/>
</dbReference>
<dbReference type="Gene3D" id="3.40.50.1010">
    <property type="entry name" value="5'-nuclease"/>
    <property type="match status" value="2"/>
</dbReference>
<name>A0AAF0EUI2_9BASI</name>
<evidence type="ECO:0000313" key="2">
    <source>
        <dbReference type="EMBL" id="WFD28697.1"/>
    </source>
</evidence>
<evidence type="ECO:0000259" key="1">
    <source>
        <dbReference type="SMART" id="SM00484"/>
    </source>
</evidence>
<dbReference type="InterPro" id="IPR006086">
    <property type="entry name" value="XPG-I_dom"/>
</dbReference>
<dbReference type="InterPro" id="IPR006084">
    <property type="entry name" value="XPG/Rad2"/>
</dbReference>
<dbReference type="GO" id="GO:0017108">
    <property type="term" value="F:5'-flap endonuclease activity"/>
    <property type="evidence" value="ECO:0007669"/>
    <property type="project" value="TreeGrafter"/>
</dbReference>
<dbReference type="PANTHER" id="PTHR11081:SF75">
    <property type="entry name" value="ENDONUCLEASE, PUTATIVE (AFU_ORTHOLOGUE AFUA_3G13260)-RELATED"/>
    <property type="match status" value="1"/>
</dbReference>
<dbReference type="EMBL" id="CP119898">
    <property type="protein sequence ID" value="WFD28697.1"/>
    <property type="molecule type" value="Genomic_DNA"/>
</dbReference>
<dbReference type="SUPFAM" id="SSF88723">
    <property type="entry name" value="PIN domain-like"/>
    <property type="match status" value="1"/>
</dbReference>
<dbReference type="SMART" id="SM00484">
    <property type="entry name" value="XPGI"/>
    <property type="match status" value="1"/>
</dbReference>
<evidence type="ECO:0000313" key="3">
    <source>
        <dbReference type="Proteomes" id="UP001213623"/>
    </source>
</evidence>